<gene>
    <name evidence="2" type="ORF">DPMN_044876</name>
    <name evidence="3" type="ORF">DPMN_044893</name>
</gene>
<evidence type="ECO:0000256" key="1">
    <source>
        <dbReference type="SAM" id="MobiDB-lite"/>
    </source>
</evidence>
<feature type="region of interest" description="Disordered" evidence="1">
    <location>
        <begin position="1"/>
        <end position="32"/>
    </location>
</feature>
<comment type="caution">
    <text evidence="2">The sequence shown here is derived from an EMBL/GenBank/DDBJ whole genome shotgun (WGS) entry which is preliminary data.</text>
</comment>
<dbReference type="EMBL" id="JAIWYP010000011">
    <property type="protein sequence ID" value="KAH3738246.1"/>
    <property type="molecule type" value="Genomic_DNA"/>
</dbReference>
<dbReference type="AlphaFoldDB" id="A0A9D4D5E6"/>
<accession>A0A9D4D5E6</accession>
<proteinExistence type="predicted"/>
<name>A0A9D4D5E6_DREPO</name>
<reference evidence="2" key="2">
    <citation type="submission" date="2020-11" db="EMBL/GenBank/DDBJ databases">
        <authorList>
            <person name="McCartney M.A."/>
            <person name="Auch B."/>
            <person name="Kono T."/>
            <person name="Mallez S."/>
            <person name="Becker A."/>
            <person name="Gohl D.M."/>
            <person name="Silverstein K.A.T."/>
            <person name="Koren S."/>
            <person name="Bechman K.B."/>
            <person name="Herman A."/>
            <person name="Abrahante J.E."/>
            <person name="Garbe J."/>
        </authorList>
    </citation>
    <scope>NUCLEOTIDE SEQUENCE</scope>
    <source>
        <strain evidence="2">Duluth1</strain>
        <tissue evidence="2">Whole animal</tissue>
    </source>
</reference>
<dbReference type="Proteomes" id="UP000828390">
    <property type="component" value="Unassembled WGS sequence"/>
</dbReference>
<protein>
    <submittedName>
        <fullName evidence="2">Uncharacterized protein</fullName>
    </submittedName>
</protein>
<evidence type="ECO:0000313" key="2">
    <source>
        <dbReference type="EMBL" id="KAH3738246.1"/>
    </source>
</evidence>
<keyword evidence="4" id="KW-1185">Reference proteome</keyword>
<sequence>MTRIQNYKPNRSGPGITPSTDSNASLQGGCEHLANGANPAIKMETKGTTIETRNVRTIRSTN</sequence>
<organism evidence="2 4">
    <name type="scientific">Dreissena polymorpha</name>
    <name type="common">Zebra mussel</name>
    <name type="synonym">Mytilus polymorpha</name>
    <dbReference type="NCBI Taxonomy" id="45954"/>
    <lineage>
        <taxon>Eukaryota</taxon>
        <taxon>Metazoa</taxon>
        <taxon>Spiralia</taxon>
        <taxon>Lophotrochozoa</taxon>
        <taxon>Mollusca</taxon>
        <taxon>Bivalvia</taxon>
        <taxon>Autobranchia</taxon>
        <taxon>Heteroconchia</taxon>
        <taxon>Euheterodonta</taxon>
        <taxon>Imparidentia</taxon>
        <taxon>Neoheterodontei</taxon>
        <taxon>Myida</taxon>
        <taxon>Dreissenoidea</taxon>
        <taxon>Dreissenidae</taxon>
        <taxon>Dreissena</taxon>
    </lineage>
</organism>
<evidence type="ECO:0000313" key="4">
    <source>
        <dbReference type="Proteomes" id="UP000828390"/>
    </source>
</evidence>
<feature type="compositionally biased region" description="Polar residues" evidence="1">
    <location>
        <begin position="17"/>
        <end position="26"/>
    </location>
</feature>
<reference evidence="2" key="1">
    <citation type="journal article" date="2019" name="bioRxiv">
        <title>The Genome of the Zebra Mussel, Dreissena polymorpha: A Resource for Invasive Species Research.</title>
        <authorList>
            <person name="McCartney M.A."/>
            <person name="Auch B."/>
            <person name="Kono T."/>
            <person name="Mallez S."/>
            <person name="Zhang Y."/>
            <person name="Obille A."/>
            <person name="Becker A."/>
            <person name="Abrahante J.E."/>
            <person name="Garbe J."/>
            <person name="Badalamenti J.P."/>
            <person name="Herman A."/>
            <person name="Mangelson H."/>
            <person name="Liachko I."/>
            <person name="Sullivan S."/>
            <person name="Sone E.D."/>
            <person name="Koren S."/>
            <person name="Silverstein K.A.T."/>
            <person name="Beckman K.B."/>
            <person name="Gohl D.M."/>
        </authorList>
    </citation>
    <scope>NUCLEOTIDE SEQUENCE</scope>
    <source>
        <strain evidence="2">Duluth1</strain>
        <tissue evidence="2">Whole animal</tissue>
    </source>
</reference>
<dbReference type="EMBL" id="JAIWYP010000011">
    <property type="protein sequence ID" value="KAH3738262.1"/>
    <property type="molecule type" value="Genomic_DNA"/>
</dbReference>
<evidence type="ECO:0000313" key="3">
    <source>
        <dbReference type="EMBL" id="KAH3738262.1"/>
    </source>
</evidence>